<keyword evidence="8 14" id="KW-0256">Endoplasmic reticulum</keyword>
<dbReference type="PANTHER" id="PTHR12646:SF0">
    <property type="entry name" value="DOL-P-MAN:MAN(5)GLCNAC(2)-PP-DOL ALPHA-1,3-MANNOSYLTRANSFERASE"/>
    <property type="match status" value="1"/>
</dbReference>
<dbReference type="Proteomes" id="UP000031575">
    <property type="component" value="Unassembled WGS sequence"/>
</dbReference>
<protein>
    <recommendedName>
        <fullName evidence="4 14">Dol-P-Man:Man(5)GlcNAc(2)-PP-Dol alpha-1,3-mannosyltransferase</fullName>
        <ecNumber evidence="3 14">2.4.1.258</ecNumber>
    </recommendedName>
    <alternativeName>
        <fullName evidence="14">Dol-P-Man-dependent alpha(1-3)-mannosyltransferase</fullName>
    </alternativeName>
</protein>
<dbReference type="UniPathway" id="UPA00378"/>
<dbReference type="GO" id="GO:0006488">
    <property type="term" value="P:dolichol-linked oligosaccharide biosynthetic process"/>
    <property type="evidence" value="ECO:0007669"/>
    <property type="project" value="EnsemblFungi"/>
</dbReference>
<feature type="transmembrane region" description="Helical" evidence="14">
    <location>
        <begin position="288"/>
        <end position="309"/>
    </location>
</feature>
<keyword evidence="10 14" id="KW-0472">Membrane</keyword>
<feature type="transmembrane region" description="Helical" evidence="14">
    <location>
        <begin position="410"/>
        <end position="430"/>
    </location>
</feature>
<evidence type="ECO:0000256" key="9">
    <source>
        <dbReference type="ARBA" id="ARBA00022989"/>
    </source>
</evidence>
<evidence type="ECO:0000313" key="17">
    <source>
        <dbReference type="Proteomes" id="UP000031575"/>
    </source>
</evidence>
<feature type="transmembrane region" description="Helical" evidence="14">
    <location>
        <begin position="346"/>
        <end position="362"/>
    </location>
</feature>
<dbReference type="VEuPathDB" id="FungiDB:SPBR_08889"/>
<feature type="region of interest" description="Disordered" evidence="15">
    <location>
        <begin position="1"/>
        <end position="22"/>
    </location>
</feature>
<dbReference type="EMBL" id="AWTV01000011">
    <property type="protein sequence ID" value="KIH86562.1"/>
    <property type="molecule type" value="Genomic_DNA"/>
</dbReference>
<evidence type="ECO:0000256" key="3">
    <source>
        <dbReference type="ARBA" id="ARBA00011964"/>
    </source>
</evidence>
<dbReference type="GO" id="GO:0052925">
    <property type="term" value="F:dol-P-Man:Man(5)GlcNAc(2)-PP-Dol alpha-1,3-mannosyltransferase activity"/>
    <property type="evidence" value="ECO:0007669"/>
    <property type="project" value="UniProtKB-EC"/>
</dbReference>
<evidence type="ECO:0000256" key="1">
    <source>
        <dbReference type="ARBA" id="ARBA00004477"/>
    </source>
</evidence>
<evidence type="ECO:0000256" key="6">
    <source>
        <dbReference type="ARBA" id="ARBA00022679"/>
    </source>
</evidence>
<comment type="pathway">
    <text evidence="2 14">Protein modification; protein glycosylation.</text>
</comment>
<sequence length="448" mass="49304">MAPPPPKRPQAAAPPSASSSSPPLRLQVVQFVLDVLTGRSALSVLVPFGLFALDAVLCALVVWKVPYTEIDWVAYMEQIGQFVAGERDYTQMAGGTGPLVYPAAHVWAYTGLYYVTDAGRNILLAQQIFAGVYLAALALAMACYWGANAPPYVFPLLILSKRLHSIYMLRCFNDGIAALCLWAAIFFFQRRYWALGLLAYAWGLGTKMSLLLSLPAVGLVLLYGRGFRGAVRLAAVLIQVQFAIAIPFLLENPQGYLGRAFELSRQFFFKWTVNWRFVGEEVFLSRPFALGLLGVHVALLALFATTRWLRPAGPLASVVAPLLRFAPPFTDSEEAQLSARAASPRFVLTTVLTANLVGLLTARSLHYQFYAYLAWTTPYLLWRSGVHPIVQYGLWAAQEWAWNVFPSTPVSSGVVVAAMAVTVALVWWGATEEYAPVVRVGASEKKEE</sequence>
<keyword evidence="9 14" id="KW-1133">Transmembrane helix</keyword>
<keyword evidence="6 14" id="KW-0808">Transferase</keyword>
<feature type="transmembrane region" description="Helical" evidence="14">
    <location>
        <begin position="200"/>
        <end position="223"/>
    </location>
</feature>
<organism evidence="16 17">
    <name type="scientific">Sporothrix brasiliensis 5110</name>
    <dbReference type="NCBI Taxonomy" id="1398154"/>
    <lineage>
        <taxon>Eukaryota</taxon>
        <taxon>Fungi</taxon>
        <taxon>Dikarya</taxon>
        <taxon>Ascomycota</taxon>
        <taxon>Pezizomycotina</taxon>
        <taxon>Sordariomycetes</taxon>
        <taxon>Sordariomycetidae</taxon>
        <taxon>Ophiostomatales</taxon>
        <taxon>Ophiostomataceae</taxon>
        <taxon>Sporothrix</taxon>
    </lineage>
</organism>
<comment type="catalytic activity">
    <reaction evidence="12 14">
        <text>an alpha-D-Man-(1-&gt;2)-alpha-D-Man-(1-&gt;2)-alpha-D-Man-(1-&gt;3)-[alpha-D-Man-(1-&gt;6)]-beta-D-Man-(1-&gt;4)-beta-D-GlcNAc-(1-&gt;4)-alpha-D-GlcNAc-diphospho-di-trans,poly-cis-dolichol + a di-trans,poly-cis-dolichyl beta-D-mannosyl phosphate = an alpha-D-Man-(1-&gt;2)-alpha-D-Man-(1-&gt;2)-alpha-D-Man-(1-&gt;3)-[alpha-D-Man-(1-&gt;3)-alpha-D-Man-(1-&gt;6)]-beta-D-Man-(1-&gt;4)-beta-D-GlcNAc-(1-&gt;4)-alpha-D-GlcNAc-diphospho-di-trans,poly-cis-dolichol + a di-trans,poly-cis-dolichyl phosphate + H(+)</text>
        <dbReference type="Rhea" id="RHEA:29527"/>
        <dbReference type="Rhea" id="RHEA-COMP:19498"/>
        <dbReference type="Rhea" id="RHEA-COMP:19501"/>
        <dbReference type="Rhea" id="RHEA-COMP:19516"/>
        <dbReference type="Rhea" id="RHEA-COMP:19517"/>
        <dbReference type="ChEBI" id="CHEBI:15378"/>
        <dbReference type="ChEBI" id="CHEBI:57683"/>
        <dbReference type="ChEBI" id="CHEBI:58211"/>
        <dbReference type="ChEBI" id="CHEBI:132515"/>
        <dbReference type="ChEBI" id="CHEBI:132516"/>
        <dbReference type="EC" id="2.4.1.258"/>
    </reaction>
    <physiologicalReaction direction="left-to-right" evidence="12 14">
        <dbReference type="Rhea" id="RHEA:29528"/>
    </physiologicalReaction>
</comment>
<evidence type="ECO:0000256" key="8">
    <source>
        <dbReference type="ARBA" id="ARBA00022824"/>
    </source>
</evidence>
<dbReference type="GO" id="GO:0018279">
    <property type="term" value="P:protein N-linked glycosylation via asparagine"/>
    <property type="evidence" value="ECO:0007669"/>
    <property type="project" value="EnsemblFungi"/>
</dbReference>
<reference evidence="16 17" key="1">
    <citation type="journal article" date="2014" name="BMC Genomics">
        <title>Comparative genomics of the major fungal agents of human and animal Sporotrichosis: Sporothrix schenckii and Sporothrix brasiliensis.</title>
        <authorList>
            <person name="Teixeira M.M."/>
            <person name="de Almeida L.G."/>
            <person name="Kubitschek-Barreira P."/>
            <person name="Alves F.L."/>
            <person name="Kioshima E.S."/>
            <person name="Abadio A.K."/>
            <person name="Fernandes L."/>
            <person name="Derengowski L.S."/>
            <person name="Ferreira K.S."/>
            <person name="Souza R.C."/>
            <person name="Ruiz J.C."/>
            <person name="de Andrade N.C."/>
            <person name="Paes H.C."/>
            <person name="Nicola A.M."/>
            <person name="Albuquerque P."/>
            <person name="Gerber A.L."/>
            <person name="Martins V.P."/>
            <person name="Peconick L.D."/>
            <person name="Neto A.V."/>
            <person name="Chaucanez C.B."/>
            <person name="Silva P.A."/>
            <person name="Cunha O.L."/>
            <person name="de Oliveira F.F."/>
            <person name="dos Santos T.C."/>
            <person name="Barros A.L."/>
            <person name="Soares M.A."/>
            <person name="de Oliveira L.M."/>
            <person name="Marini M.M."/>
            <person name="Villalobos-Duno H."/>
            <person name="Cunha M.M."/>
            <person name="de Hoog S."/>
            <person name="da Silveira J.F."/>
            <person name="Henrissat B."/>
            <person name="Nino-Vega G.A."/>
            <person name="Cisalpino P.S."/>
            <person name="Mora-Montes H.M."/>
            <person name="Almeida S.R."/>
            <person name="Stajich J.E."/>
            <person name="Lopes-Bezerra L.M."/>
            <person name="Vasconcelos A.T."/>
            <person name="Felipe M.S."/>
        </authorList>
    </citation>
    <scope>NUCLEOTIDE SEQUENCE [LARGE SCALE GENOMIC DNA]</scope>
    <source>
        <strain evidence="16 17">5110</strain>
    </source>
</reference>
<feature type="transmembrane region" description="Helical" evidence="14">
    <location>
        <begin position="167"/>
        <end position="188"/>
    </location>
</feature>
<evidence type="ECO:0000256" key="11">
    <source>
        <dbReference type="ARBA" id="ARBA00044743"/>
    </source>
</evidence>
<feature type="compositionally biased region" description="Low complexity" evidence="15">
    <location>
        <begin position="9"/>
        <end position="22"/>
    </location>
</feature>
<evidence type="ECO:0000313" key="16">
    <source>
        <dbReference type="EMBL" id="KIH86562.1"/>
    </source>
</evidence>
<evidence type="ECO:0000256" key="5">
    <source>
        <dbReference type="ARBA" id="ARBA00022676"/>
    </source>
</evidence>
<keyword evidence="5 14" id="KW-0328">Glycosyltransferase</keyword>
<evidence type="ECO:0000256" key="7">
    <source>
        <dbReference type="ARBA" id="ARBA00022692"/>
    </source>
</evidence>
<evidence type="ECO:0000256" key="13">
    <source>
        <dbReference type="ARBA" id="ARBA00093457"/>
    </source>
</evidence>
<evidence type="ECO:0000256" key="10">
    <source>
        <dbReference type="ARBA" id="ARBA00023136"/>
    </source>
</evidence>
<dbReference type="InterPro" id="IPR007873">
    <property type="entry name" value="Glycosyltransferase_ALG3"/>
</dbReference>
<evidence type="ECO:0000256" key="12">
    <source>
        <dbReference type="ARBA" id="ARBA00049506"/>
    </source>
</evidence>
<dbReference type="GO" id="GO:0005789">
    <property type="term" value="C:endoplasmic reticulum membrane"/>
    <property type="evidence" value="ECO:0007669"/>
    <property type="project" value="UniProtKB-SubCell"/>
</dbReference>
<evidence type="ECO:0000256" key="14">
    <source>
        <dbReference type="RuleBase" id="RU364047"/>
    </source>
</evidence>
<dbReference type="GeneID" id="63681936"/>
<dbReference type="RefSeq" id="XP_040614572.1">
    <property type="nucleotide sequence ID" value="XM_040767015.1"/>
</dbReference>
<evidence type="ECO:0000256" key="4">
    <source>
        <dbReference type="ARBA" id="ARBA00015561"/>
    </source>
</evidence>
<dbReference type="HOGENOM" id="CLU_035382_3_0_1"/>
<evidence type="ECO:0000256" key="2">
    <source>
        <dbReference type="ARBA" id="ARBA00004922"/>
    </source>
</evidence>
<feature type="transmembrane region" description="Helical" evidence="14">
    <location>
        <begin position="41"/>
        <end position="63"/>
    </location>
</feature>
<dbReference type="PANTHER" id="PTHR12646">
    <property type="entry name" value="NOT56 - RELATED"/>
    <property type="match status" value="1"/>
</dbReference>
<gene>
    <name evidence="16" type="ORF">SPBR_08889</name>
</gene>
<comment type="similarity">
    <text evidence="13">Belongs to the glycosyltransferase ALG3 family.</text>
</comment>
<dbReference type="EC" id="2.4.1.258" evidence="3 14"/>
<comment type="caution">
    <text evidence="16">The sequence shown here is derived from an EMBL/GenBank/DDBJ whole genome shotgun (WGS) entry which is preliminary data.</text>
</comment>
<keyword evidence="17" id="KW-1185">Reference proteome</keyword>
<name>A0A0C2INF2_9PEZI</name>
<keyword evidence="7 14" id="KW-0812">Transmembrane</keyword>
<comment type="subcellular location">
    <subcellularLocation>
        <location evidence="1 14">Endoplasmic reticulum membrane</location>
        <topology evidence="1 14">Multi-pass membrane protein</topology>
    </subcellularLocation>
</comment>
<comment type="function">
    <text evidence="11 14">Dol-P-Man:Man(5)GlcNAc(2)-PP-Dol alpha-1,3-mannosyltransferase that operates in the biosynthetic pathway of dolichol-linked oligosaccharides, the glycan precursors employed in protein asparagine (N)-glycosylation. The assembly of dolichol-linked oligosaccharides begins on the cytosolic side of the endoplasmic reticulum membrane and finishes in its lumen. The sequential addition of sugars to dolichol pyrophosphate produces dolichol-linked oligosaccharides containing fourteen sugars, including two GlcNAcs, nine mannoses and three glucoses. Once assembled, the oligosaccharide is transferred from the lipid to nascent proteins by oligosaccharyltransferases. In the lumen of the endoplasmic reticulum, adds the first dolichyl beta-D-mannosyl phosphate derived mannose in an alpha-1,3 linkage to Man(5)GlcNAc(2)-PP-dolichol to produce Man(6)GlcNAc(2)-PP-dolichol.</text>
</comment>
<dbReference type="Pfam" id="PF05208">
    <property type="entry name" value="ALG3"/>
    <property type="match status" value="1"/>
</dbReference>
<evidence type="ECO:0000256" key="15">
    <source>
        <dbReference type="SAM" id="MobiDB-lite"/>
    </source>
</evidence>
<accession>A0A0C2INF2</accession>
<dbReference type="OrthoDB" id="20028at2759"/>
<proteinExistence type="inferred from homology"/>
<feature type="transmembrane region" description="Helical" evidence="14">
    <location>
        <begin position="128"/>
        <end position="147"/>
    </location>
</feature>
<dbReference type="AlphaFoldDB" id="A0A0C2INF2"/>
<feature type="transmembrane region" description="Helical" evidence="14">
    <location>
        <begin position="229"/>
        <end position="250"/>
    </location>
</feature>